<sequence length="147" mass="16665">MEIWWLRVGMWGELFAVRKHNIAMLQNRSDAYTFGSPALYSLSVCQGIYTHTHVKKSDNIQCLTSHKKSASRTSFESHNTLPSMSMLVVALKTFGLEMMVSISMSVSLDSGIQRCIRFSSPLTTCLRYNLSHPPGQTHFVLVRFSFL</sequence>
<protein>
    <submittedName>
        <fullName evidence="1">Uncharacterized protein</fullName>
    </submittedName>
</protein>
<evidence type="ECO:0000313" key="2">
    <source>
        <dbReference type="Proteomes" id="UP000735302"/>
    </source>
</evidence>
<evidence type="ECO:0000313" key="1">
    <source>
        <dbReference type="EMBL" id="GFO24298.1"/>
    </source>
</evidence>
<gene>
    <name evidence="1" type="ORF">PoB_005080300</name>
</gene>
<keyword evidence="2" id="KW-1185">Reference proteome</keyword>
<organism evidence="1 2">
    <name type="scientific">Plakobranchus ocellatus</name>
    <dbReference type="NCBI Taxonomy" id="259542"/>
    <lineage>
        <taxon>Eukaryota</taxon>
        <taxon>Metazoa</taxon>
        <taxon>Spiralia</taxon>
        <taxon>Lophotrochozoa</taxon>
        <taxon>Mollusca</taxon>
        <taxon>Gastropoda</taxon>
        <taxon>Heterobranchia</taxon>
        <taxon>Euthyneura</taxon>
        <taxon>Panpulmonata</taxon>
        <taxon>Sacoglossa</taxon>
        <taxon>Placobranchoidea</taxon>
        <taxon>Plakobranchidae</taxon>
        <taxon>Plakobranchus</taxon>
    </lineage>
</organism>
<accession>A0AAV4BZQ6</accession>
<name>A0AAV4BZQ6_9GAST</name>
<dbReference type="AlphaFoldDB" id="A0AAV4BZQ6"/>
<reference evidence="1 2" key="1">
    <citation type="journal article" date="2021" name="Elife">
        <title>Chloroplast acquisition without the gene transfer in kleptoplastic sea slugs, Plakobranchus ocellatus.</title>
        <authorList>
            <person name="Maeda T."/>
            <person name="Takahashi S."/>
            <person name="Yoshida T."/>
            <person name="Shimamura S."/>
            <person name="Takaki Y."/>
            <person name="Nagai Y."/>
            <person name="Toyoda A."/>
            <person name="Suzuki Y."/>
            <person name="Arimoto A."/>
            <person name="Ishii H."/>
            <person name="Satoh N."/>
            <person name="Nishiyama T."/>
            <person name="Hasebe M."/>
            <person name="Maruyama T."/>
            <person name="Minagawa J."/>
            <person name="Obokata J."/>
            <person name="Shigenobu S."/>
        </authorList>
    </citation>
    <scope>NUCLEOTIDE SEQUENCE [LARGE SCALE GENOMIC DNA]</scope>
</reference>
<comment type="caution">
    <text evidence="1">The sequence shown here is derived from an EMBL/GenBank/DDBJ whole genome shotgun (WGS) entry which is preliminary data.</text>
</comment>
<dbReference type="EMBL" id="BLXT01005611">
    <property type="protein sequence ID" value="GFO24298.1"/>
    <property type="molecule type" value="Genomic_DNA"/>
</dbReference>
<proteinExistence type="predicted"/>
<dbReference type="Proteomes" id="UP000735302">
    <property type="component" value="Unassembled WGS sequence"/>
</dbReference>